<organism>
    <name type="scientific">Branchiostoma floridae</name>
    <name type="common">Florida lancelet</name>
    <name type="synonym">Amphioxus</name>
    <dbReference type="NCBI Taxonomy" id="7739"/>
    <lineage>
        <taxon>Eukaryota</taxon>
        <taxon>Metazoa</taxon>
        <taxon>Chordata</taxon>
        <taxon>Cephalochordata</taxon>
        <taxon>Leptocardii</taxon>
        <taxon>Amphioxiformes</taxon>
        <taxon>Branchiostomatidae</taxon>
        <taxon>Branchiostoma</taxon>
    </lineage>
</organism>
<dbReference type="InParanoid" id="C3YBX6"/>
<accession>C3YBX6</accession>
<feature type="compositionally biased region" description="Basic residues" evidence="1">
    <location>
        <begin position="127"/>
        <end position="136"/>
    </location>
</feature>
<reference evidence="2" key="1">
    <citation type="journal article" date="2008" name="Nature">
        <title>The amphioxus genome and the evolution of the chordate karyotype.</title>
        <authorList>
            <consortium name="US DOE Joint Genome Institute (JGI-PGF)"/>
            <person name="Putnam N.H."/>
            <person name="Butts T."/>
            <person name="Ferrier D.E.K."/>
            <person name="Furlong R.F."/>
            <person name="Hellsten U."/>
            <person name="Kawashima T."/>
            <person name="Robinson-Rechavi M."/>
            <person name="Shoguchi E."/>
            <person name="Terry A."/>
            <person name="Yu J.-K."/>
            <person name="Benito-Gutierrez E.L."/>
            <person name="Dubchak I."/>
            <person name="Garcia-Fernandez J."/>
            <person name="Gibson-Brown J.J."/>
            <person name="Grigoriev I.V."/>
            <person name="Horton A.C."/>
            <person name="de Jong P.J."/>
            <person name="Jurka J."/>
            <person name="Kapitonov V.V."/>
            <person name="Kohara Y."/>
            <person name="Kuroki Y."/>
            <person name="Lindquist E."/>
            <person name="Lucas S."/>
            <person name="Osoegawa K."/>
            <person name="Pennacchio L.A."/>
            <person name="Salamov A.A."/>
            <person name="Satou Y."/>
            <person name="Sauka-Spengler T."/>
            <person name="Schmutz J."/>
            <person name="Shin-I T."/>
            <person name="Toyoda A."/>
            <person name="Bronner-Fraser M."/>
            <person name="Fujiyama A."/>
            <person name="Holland L.Z."/>
            <person name="Holland P.W.H."/>
            <person name="Satoh N."/>
            <person name="Rokhsar D.S."/>
        </authorList>
    </citation>
    <scope>NUCLEOTIDE SEQUENCE [LARGE SCALE GENOMIC DNA]</scope>
    <source>
        <strain evidence="2">S238N-H82</strain>
        <tissue evidence="2">Testes</tissue>
    </source>
</reference>
<evidence type="ECO:0000256" key="1">
    <source>
        <dbReference type="SAM" id="MobiDB-lite"/>
    </source>
</evidence>
<evidence type="ECO:0000313" key="2">
    <source>
        <dbReference type="EMBL" id="EEN62151.1"/>
    </source>
</evidence>
<dbReference type="AlphaFoldDB" id="C3YBX6"/>
<feature type="region of interest" description="Disordered" evidence="1">
    <location>
        <begin position="127"/>
        <end position="146"/>
    </location>
</feature>
<dbReference type="EMBL" id="GG666499">
    <property type="protein sequence ID" value="EEN62151.1"/>
    <property type="molecule type" value="Genomic_DNA"/>
</dbReference>
<name>C3YBX6_BRAFL</name>
<gene>
    <name evidence="2" type="ORF">BRAFLDRAFT_102740</name>
</gene>
<proteinExistence type="predicted"/>
<sequence>MSTQATTLSSTMKKEETTFQTVPTAKATTVVPLETTTQFATGSNNINNAYDNHPNNNKNDNPSCYHKDNNNPCCYNKENNDNSCCHNKVYNNNSFHTGNNYRGGDNKTNNIDSLKSGTNDYISIHNRNKNRNKHGGNKSNNINHSLEYSRNNYINTERRNNANQRNINYLVKYVRKNNVTIANNRSDNNKPRPIIYRVTDSNTNPDNLIAKHSKKERDFICNNNFYIYISKRDNNTRDNNRI</sequence>
<protein>
    <submittedName>
        <fullName evidence="2">Uncharacterized protein</fullName>
    </submittedName>
</protein>